<evidence type="ECO:0000313" key="1">
    <source>
        <dbReference type="EMBL" id="RKI12947.1"/>
    </source>
</evidence>
<accession>A0ABX9QP50</accession>
<sequence>MSPSWPRIRLHGHDGDASILRVRDGLGAAFYLRSSHDDVKESVARVLETYRRAIAPHTLGWYADDEGNWQPLDASGWRFIEQRLSSPRAAGVSLLEDAETMTGYRFSYHGRWLGHPLHLNSPTVTSAVGFGLPAEDPSAELLRKVSLEMATLLPFDSGHAGLCFQFDEEALGLTEGIRPLAFLYPGLDVPELRRDSLRIGTRLRGTHWMTFLGPTVLADVGGVDALRTRLRSPGTTVKSLASGRAVVTLGEQPLTGDSRQGETMEAYRELSRLLEPWMDLDREAWDGFSEEDMRRWERRFLD</sequence>
<dbReference type="Pfam" id="PF11876">
    <property type="entry name" value="TsiV"/>
    <property type="match status" value="1"/>
</dbReference>
<name>A0ABX9QP50_9BACT</name>
<evidence type="ECO:0000313" key="2">
    <source>
        <dbReference type="Proteomes" id="UP000278907"/>
    </source>
</evidence>
<keyword evidence="2" id="KW-1185">Reference proteome</keyword>
<comment type="caution">
    <text evidence="1">The sequence shown here is derived from an EMBL/GenBank/DDBJ whole genome shotgun (WGS) entry which is preliminary data.</text>
</comment>
<protein>
    <submittedName>
        <fullName evidence="1">DUF3396 domain-containing protein</fullName>
    </submittedName>
</protein>
<reference evidence="1 2" key="1">
    <citation type="submission" date="2018-09" db="EMBL/GenBank/DDBJ databases">
        <authorList>
            <person name="Livingstone P.G."/>
            <person name="Whitworth D.E."/>
        </authorList>
    </citation>
    <scope>NUCLEOTIDE SEQUENCE [LARGE SCALE GENOMIC DNA]</scope>
    <source>
        <strain evidence="1 2">CA031B</strain>
    </source>
</reference>
<dbReference type="RefSeq" id="WP_120532823.1">
    <property type="nucleotide sequence ID" value="NZ_RAWI01000043.1"/>
</dbReference>
<dbReference type="EMBL" id="RAWI01000043">
    <property type="protein sequence ID" value="RKI12947.1"/>
    <property type="molecule type" value="Genomic_DNA"/>
</dbReference>
<organism evidence="1 2">
    <name type="scientific">Corallococcus praedator</name>
    <dbReference type="NCBI Taxonomy" id="2316724"/>
    <lineage>
        <taxon>Bacteria</taxon>
        <taxon>Pseudomonadati</taxon>
        <taxon>Myxococcota</taxon>
        <taxon>Myxococcia</taxon>
        <taxon>Myxococcales</taxon>
        <taxon>Cystobacterineae</taxon>
        <taxon>Myxococcaceae</taxon>
        <taxon>Corallococcus</taxon>
    </lineage>
</organism>
<dbReference type="InterPro" id="IPR021815">
    <property type="entry name" value="TsiV"/>
</dbReference>
<dbReference type="Proteomes" id="UP000278907">
    <property type="component" value="Unassembled WGS sequence"/>
</dbReference>
<gene>
    <name evidence="1" type="ORF">D7Y13_08410</name>
</gene>
<proteinExistence type="predicted"/>